<dbReference type="EMBL" id="MQMG01000042">
    <property type="protein sequence ID" value="OKO91060.1"/>
    <property type="molecule type" value="Genomic_DNA"/>
</dbReference>
<reference evidence="2" key="2">
    <citation type="submission" date="2017-01" db="EMBL/GenBank/DDBJ databases">
        <title>Genome sequencing and annotation of Geobacillus sp. 1017, a Hydrocarbon-Oxidizing Thermophilic Bacterium Isolated from a Heavy Oil Reservoir (China).</title>
        <authorList>
            <person name="Kadnikov V.V."/>
            <person name="Mardanov A.V."/>
            <person name="Poltaraus A.B."/>
            <person name="Sokolova D.S."/>
            <person name="Semenova E.M."/>
            <person name="Ravin N.V."/>
            <person name="Tourova T.P."/>
            <person name="Nazina T.N."/>
        </authorList>
    </citation>
    <scope>NUCLEOTIDE SEQUENCE [LARGE SCALE GENOMIC DNA]</scope>
    <source>
        <strain evidence="2">1017</strain>
    </source>
</reference>
<evidence type="ECO:0000313" key="2">
    <source>
        <dbReference type="Proteomes" id="UP000186030"/>
    </source>
</evidence>
<organism evidence="1 2">
    <name type="scientific">Geobacillus proteiniphilus</name>
    <dbReference type="NCBI Taxonomy" id="860353"/>
    <lineage>
        <taxon>Bacteria</taxon>
        <taxon>Bacillati</taxon>
        <taxon>Bacillota</taxon>
        <taxon>Bacilli</taxon>
        <taxon>Bacillales</taxon>
        <taxon>Anoxybacillaceae</taxon>
        <taxon>Geobacillus</taxon>
    </lineage>
</organism>
<comment type="caution">
    <text evidence="1">The sequence shown here is derived from an EMBL/GenBank/DDBJ whole genome shotgun (WGS) entry which is preliminary data.</text>
</comment>
<dbReference type="AlphaFoldDB" id="A0A1Q5SSU6"/>
<dbReference type="Proteomes" id="UP000186030">
    <property type="component" value="Unassembled WGS sequence"/>
</dbReference>
<dbReference type="RefSeq" id="WP_021322496.1">
    <property type="nucleotide sequence ID" value="NZ_MQMG01000042.1"/>
</dbReference>
<protein>
    <submittedName>
        <fullName evidence="1">Uncharacterized protein</fullName>
    </submittedName>
</protein>
<reference evidence="1 2" key="1">
    <citation type="submission" date="2016-11" db="EMBL/GenBank/DDBJ databases">
        <authorList>
            <person name="Kadnikov V."/>
            <person name="Nazina T."/>
        </authorList>
    </citation>
    <scope>NUCLEOTIDE SEQUENCE [LARGE SCALE GENOMIC DNA]</scope>
    <source>
        <strain evidence="1 2">1017</strain>
    </source>
</reference>
<sequence>MKPITLRQLLDTNQFQNLLHLKKELISYKNSGVIFYKEVMSSLEIDTPFELYFVLSKGGIEYENAFPMPINFYREYLTYNRPLEYLAFFYQEYYGTKNIPSDRFFQTLNVFQAKKYVWFYNSREDGKYGLGTV</sequence>
<accession>A0A1Q5SSU6</accession>
<proteinExistence type="predicted"/>
<gene>
    <name evidence="1" type="ORF">BRO54_2917</name>
</gene>
<evidence type="ECO:0000313" key="1">
    <source>
        <dbReference type="EMBL" id="OKO91060.1"/>
    </source>
</evidence>
<name>A0A1Q5SSU6_9BACL</name>